<feature type="non-terminal residue" evidence="2">
    <location>
        <position position="1"/>
    </location>
</feature>
<feature type="region of interest" description="Disordered" evidence="1">
    <location>
        <begin position="56"/>
        <end position="143"/>
    </location>
</feature>
<dbReference type="Proteomes" id="UP000095767">
    <property type="component" value="Unassembled WGS sequence"/>
</dbReference>
<protein>
    <submittedName>
        <fullName evidence="2">Uncharacterized protein</fullName>
    </submittedName>
</protein>
<dbReference type="EMBL" id="LWDX02060340">
    <property type="protein sequence ID" value="OEL17287.1"/>
    <property type="molecule type" value="Genomic_DNA"/>
</dbReference>
<evidence type="ECO:0000313" key="3">
    <source>
        <dbReference type="Proteomes" id="UP000095767"/>
    </source>
</evidence>
<feature type="compositionally biased region" description="Low complexity" evidence="1">
    <location>
        <begin position="68"/>
        <end position="81"/>
    </location>
</feature>
<feature type="compositionally biased region" description="Low complexity" evidence="1">
    <location>
        <begin position="96"/>
        <end position="108"/>
    </location>
</feature>
<gene>
    <name evidence="2" type="ORF">BAE44_0021694</name>
</gene>
<comment type="caution">
    <text evidence="2">The sequence shown here is derived from an EMBL/GenBank/DDBJ whole genome shotgun (WGS) entry which is preliminary data.</text>
</comment>
<keyword evidence="3" id="KW-1185">Reference proteome</keyword>
<name>A0A1E5UWP2_9POAL</name>
<feature type="compositionally biased region" description="Polar residues" evidence="1">
    <location>
        <begin position="56"/>
        <end position="67"/>
    </location>
</feature>
<accession>A0A1E5UWP2</accession>
<dbReference type="AlphaFoldDB" id="A0A1E5UWP2"/>
<feature type="non-terminal residue" evidence="2">
    <location>
        <position position="143"/>
    </location>
</feature>
<evidence type="ECO:0000313" key="2">
    <source>
        <dbReference type="EMBL" id="OEL17287.1"/>
    </source>
</evidence>
<sequence length="143" mass="15066">LPVLRLLRQLLDAVGLLPVARPHPRHPGGLRGAPQHRRVRGRRLLLLHPSFLQAPRQGQTWQGSCRHTSSSPVASATTADAEPPQVHGAPSLGGRPRALLPAPSFLPSSSPPPPATAACPSEKKENIPEAPPAEAKAEECGGE</sequence>
<proteinExistence type="predicted"/>
<reference evidence="2 3" key="1">
    <citation type="submission" date="2016-09" db="EMBL/GenBank/DDBJ databases">
        <title>The draft genome of Dichanthelium oligosanthes: A C3 panicoid grass species.</title>
        <authorList>
            <person name="Studer A.J."/>
            <person name="Schnable J.C."/>
            <person name="Brutnell T.P."/>
        </authorList>
    </citation>
    <scope>NUCLEOTIDE SEQUENCE [LARGE SCALE GENOMIC DNA]</scope>
    <source>
        <strain evidence="3">cv. Kellogg 1175</strain>
        <tissue evidence="2">Leaf</tissue>
    </source>
</reference>
<organism evidence="2 3">
    <name type="scientific">Dichanthelium oligosanthes</name>
    <dbReference type="NCBI Taxonomy" id="888268"/>
    <lineage>
        <taxon>Eukaryota</taxon>
        <taxon>Viridiplantae</taxon>
        <taxon>Streptophyta</taxon>
        <taxon>Embryophyta</taxon>
        <taxon>Tracheophyta</taxon>
        <taxon>Spermatophyta</taxon>
        <taxon>Magnoliopsida</taxon>
        <taxon>Liliopsida</taxon>
        <taxon>Poales</taxon>
        <taxon>Poaceae</taxon>
        <taxon>PACMAD clade</taxon>
        <taxon>Panicoideae</taxon>
        <taxon>Panicodae</taxon>
        <taxon>Paniceae</taxon>
        <taxon>Dichantheliinae</taxon>
        <taxon>Dichanthelium</taxon>
    </lineage>
</organism>
<evidence type="ECO:0000256" key="1">
    <source>
        <dbReference type="SAM" id="MobiDB-lite"/>
    </source>
</evidence>